<comment type="caution">
    <text evidence="9">The sequence shown here is derived from an EMBL/GenBank/DDBJ whole genome shotgun (WGS) entry which is preliminary data.</text>
</comment>
<dbReference type="Pfam" id="PF01607">
    <property type="entry name" value="CBM_14"/>
    <property type="match status" value="3"/>
</dbReference>
<dbReference type="Gene3D" id="2.170.140.10">
    <property type="entry name" value="Chitin binding domain"/>
    <property type="match status" value="2"/>
</dbReference>
<accession>A0AAW1D528</accession>
<evidence type="ECO:0000313" key="10">
    <source>
        <dbReference type="Proteomes" id="UP001461498"/>
    </source>
</evidence>
<feature type="compositionally biased region" description="Polar residues" evidence="6">
    <location>
        <begin position="107"/>
        <end position="117"/>
    </location>
</feature>
<keyword evidence="5" id="KW-0325">Glycoprotein</keyword>
<dbReference type="GO" id="GO:0005576">
    <property type="term" value="C:extracellular region"/>
    <property type="evidence" value="ECO:0007669"/>
    <property type="project" value="InterPro"/>
</dbReference>
<feature type="compositionally biased region" description="Basic and acidic residues" evidence="6">
    <location>
        <begin position="65"/>
        <end position="98"/>
    </location>
</feature>
<feature type="domain" description="Chitin-binding type-2" evidence="8">
    <location>
        <begin position="233"/>
        <end position="289"/>
    </location>
</feature>
<dbReference type="SMART" id="SM00494">
    <property type="entry name" value="ChtBD2"/>
    <property type="match status" value="2"/>
</dbReference>
<dbReference type="PANTHER" id="PTHR23301:SF0">
    <property type="entry name" value="CHITIN-BINDING TYPE-2 DOMAIN-CONTAINING PROTEIN-RELATED"/>
    <property type="match status" value="1"/>
</dbReference>
<dbReference type="AlphaFoldDB" id="A0AAW1D528"/>
<keyword evidence="2 7" id="KW-0732">Signal</keyword>
<evidence type="ECO:0000256" key="1">
    <source>
        <dbReference type="ARBA" id="ARBA00022669"/>
    </source>
</evidence>
<feature type="region of interest" description="Disordered" evidence="6">
    <location>
        <begin position="43"/>
        <end position="117"/>
    </location>
</feature>
<evidence type="ECO:0000259" key="8">
    <source>
        <dbReference type="PROSITE" id="PS50940"/>
    </source>
</evidence>
<evidence type="ECO:0000256" key="7">
    <source>
        <dbReference type="SAM" id="SignalP"/>
    </source>
</evidence>
<evidence type="ECO:0000256" key="2">
    <source>
        <dbReference type="ARBA" id="ARBA00022729"/>
    </source>
</evidence>
<dbReference type="InterPro" id="IPR051940">
    <property type="entry name" value="Chitin_bind-dev_reg"/>
</dbReference>
<reference evidence="9 10" key="1">
    <citation type="submission" date="2022-12" db="EMBL/GenBank/DDBJ databases">
        <title>Chromosome-level genome assembly of true bugs.</title>
        <authorList>
            <person name="Ma L."/>
            <person name="Li H."/>
        </authorList>
    </citation>
    <scope>NUCLEOTIDE SEQUENCE [LARGE SCALE GENOMIC DNA]</scope>
    <source>
        <strain evidence="9">Lab_2022b</strain>
    </source>
</reference>
<evidence type="ECO:0000313" key="9">
    <source>
        <dbReference type="EMBL" id="KAK9505672.1"/>
    </source>
</evidence>
<dbReference type="PANTHER" id="PTHR23301">
    <property type="entry name" value="CHITIN BINDING PERITROPHIN-A"/>
    <property type="match status" value="1"/>
</dbReference>
<dbReference type="EMBL" id="JAPXFL010000006">
    <property type="protein sequence ID" value="KAK9505672.1"/>
    <property type="molecule type" value="Genomic_DNA"/>
</dbReference>
<dbReference type="SUPFAM" id="SSF57625">
    <property type="entry name" value="Invertebrate chitin-binding proteins"/>
    <property type="match status" value="3"/>
</dbReference>
<dbReference type="InterPro" id="IPR036508">
    <property type="entry name" value="Chitin-bd_dom_sf"/>
</dbReference>
<dbReference type="Proteomes" id="UP001461498">
    <property type="component" value="Unassembled WGS sequence"/>
</dbReference>
<dbReference type="InterPro" id="IPR002557">
    <property type="entry name" value="Chitin-bd_dom"/>
</dbReference>
<keyword evidence="3" id="KW-0677">Repeat</keyword>
<gene>
    <name evidence="9" type="ORF">O3M35_009668</name>
</gene>
<evidence type="ECO:0000256" key="3">
    <source>
        <dbReference type="ARBA" id="ARBA00022737"/>
    </source>
</evidence>
<keyword evidence="10" id="KW-1185">Reference proteome</keyword>
<proteinExistence type="predicted"/>
<protein>
    <recommendedName>
        <fullName evidence="8">Chitin-binding type-2 domain-containing protein</fullName>
    </recommendedName>
</protein>
<keyword evidence="1" id="KW-0147">Chitin-binding</keyword>
<keyword evidence="4" id="KW-1015">Disulfide bond</keyword>
<feature type="chain" id="PRO_5043373778" description="Chitin-binding type-2 domain-containing protein" evidence="7">
    <location>
        <begin position="25"/>
        <end position="458"/>
    </location>
</feature>
<dbReference type="PROSITE" id="PS50940">
    <property type="entry name" value="CHIT_BIND_II"/>
    <property type="match status" value="2"/>
</dbReference>
<evidence type="ECO:0000256" key="6">
    <source>
        <dbReference type="SAM" id="MobiDB-lite"/>
    </source>
</evidence>
<sequence length="458" mass="51887">MYLSSTSLQIILLILTVTISKLECAPQEIKLDLKANTKLDNVLESSSSTVDNPAVNENITTYNENETRNDETVRKYPDEPVQKDCEHDELNGDERTASEEDDIISVDNPSLLNSSPPTLQDIEVEEALRNERDLRQALAAEQQLIAMARSTDDMCNNNMNSNNINCNRCDPNINKLKCYNDTAVALCTPSGYKRLIRCTGATPVCHPTLNVCSTRRLVDRDIINSESSLTNSMIKCPEYNAYYPDMNSCKKFYYCANGKPYKYKCATNEVYNPLTRSCALQTLTTPCRRFSCEGNQGRYAIYPGDASVYVLCSNNRPIEMFHCPEGQAMQIRSQQCETECTREGLIPDYTSCRHYYECTARLPIAVNRYKITRRTCPPNMVFSPIVQYCVPQEQYQDCDSKKKKPLMMLEPPMTTVRTYETPTTTGASITTSYTTVTVGDPLFTTELQTEIPTTQYIY</sequence>
<organism evidence="9 10">
    <name type="scientific">Rhynocoris fuscipes</name>
    <dbReference type="NCBI Taxonomy" id="488301"/>
    <lineage>
        <taxon>Eukaryota</taxon>
        <taxon>Metazoa</taxon>
        <taxon>Ecdysozoa</taxon>
        <taxon>Arthropoda</taxon>
        <taxon>Hexapoda</taxon>
        <taxon>Insecta</taxon>
        <taxon>Pterygota</taxon>
        <taxon>Neoptera</taxon>
        <taxon>Paraneoptera</taxon>
        <taxon>Hemiptera</taxon>
        <taxon>Heteroptera</taxon>
        <taxon>Panheteroptera</taxon>
        <taxon>Cimicomorpha</taxon>
        <taxon>Reduviidae</taxon>
        <taxon>Harpactorinae</taxon>
        <taxon>Harpactorini</taxon>
        <taxon>Rhynocoris</taxon>
    </lineage>
</organism>
<evidence type="ECO:0000256" key="4">
    <source>
        <dbReference type="ARBA" id="ARBA00023157"/>
    </source>
</evidence>
<name>A0AAW1D528_9HEMI</name>
<feature type="domain" description="Chitin-binding type-2" evidence="8">
    <location>
        <begin position="337"/>
        <end position="400"/>
    </location>
</feature>
<dbReference type="GO" id="GO:0008061">
    <property type="term" value="F:chitin binding"/>
    <property type="evidence" value="ECO:0007669"/>
    <property type="project" value="UniProtKB-KW"/>
</dbReference>
<evidence type="ECO:0000256" key="5">
    <source>
        <dbReference type="ARBA" id="ARBA00023180"/>
    </source>
</evidence>
<feature type="signal peptide" evidence="7">
    <location>
        <begin position="1"/>
        <end position="24"/>
    </location>
</feature>